<evidence type="ECO:0000313" key="1">
    <source>
        <dbReference type="EMBL" id="RIA78883.1"/>
    </source>
</evidence>
<reference evidence="1 2" key="1">
    <citation type="submission" date="2018-06" db="EMBL/GenBank/DDBJ databases">
        <title>Comparative genomics reveals the genomic features of Rhizophagus irregularis, R. cerebriforme, R. diaphanum and Gigaspora rosea, and their symbiotic lifestyle signature.</title>
        <authorList>
            <person name="Morin E."/>
            <person name="San Clemente H."/>
            <person name="Chen E.C.H."/>
            <person name="De La Providencia I."/>
            <person name="Hainaut M."/>
            <person name="Kuo A."/>
            <person name="Kohler A."/>
            <person name="Murat C."/>
            <person name="Tang N."/>
            <person name="Roy S."/>
            <person name="Loubradou J."/>
            <person name="Henrissat B."/>
            <person name="Grigoriev I.V."/>
            <person name="Corradi N."/>
            <person name="Roux C."/>
            <person name="Martin F.M."/>
        </authorList>
    </citation>
    <scope>NUCLEOTIDE SEQUENCE [LARGE SCALE GENOMIC DNA]</scope>
    <source>
        <strain evidence="1 2">DAOM 227022</strain>
    </source>
</reference>
<comment type="caution">
    <text evidence="1">The sequence shown here is derived from an EMBL/GenBank/DDBJ whole genome shotgun (WGS) entry which is preliminary data.</text>
</comment>
<sequence>MLLLNEITKKKKNTISLTSINKTLNIEDIISNNNKIQKQAAAVNILTKQSQRTKQGPTNPSELLEISDNNLSLDESQISGDNDDAIKFKHNLLAPITNNKKGNMICNDILARG</sequence>
<evidence type="ECO:0000313" key="2">
    <source>
        <dbReference type="Proteomes" id="UP000265703"/>
    </source>
</evidence>
<dbReference type="AlphaFoldDB" id="A0A397RXH0"/>
<dbReference type="EMBL" id="QKYT01001889">
    <property type="protein sequence ID" value="RIA78883.1"/>
    <property type="molecule type" value="Genomic_DNA"/>
</dbReference>
<protein>
    <submittedName>
        <fullName evidence="1">Uncharacterized protein</fullName>
    </submittedName>
</protein>
<dbReference type="Proteomes" id="UP000265703">
    <property type="component" value="Unassembled WGS sequence"/>
</dbReference>
<organism evidence="1 2">
    <name type="scientific">Glomus cerebriforme</name>
    <dbReference type="NCBI Taxonomy" id="658196"/>
    <lineage>
        <taxon>Eukaryota</taxon>
        <taxon>Fungi</taxon>
        <taxon>Fungi incertae sedis</taxon>
        <taxon>Mucoromycota</taxon>
        <taxon>Glomeromycotina</taxon>
        <taxon>Glomeromycetes</taxon>
        <taxon>Glomerales</taxon>
        <taxon>Glomeraceae</taxon>
        <taxon>Glomus</taxon>
    </lineage>
</organism>
<name>A0A397RXH0_9GLOM</name>
<proteinExistence type="predicted"/>
<gene>
    <name evidence="1" type="ORF">C1645_842138</name>
</gene>
<accession>A0A397RXH0</accession>
<keyword evidence="2" id="KW-1185">Reference proteome</keyword>